<proteinExistence type="predicted"/>
<feature type="transmembrane region" description="Helical" evidence="1">
    <location>
        <begin position="176"/>
        <end position="195"/>
    </location>
</feature>
<feature type="transmembrane region" description="Helical" evidence="1">
    <location>
        <begin position="140"/>
        <end position="164"/>
    </location>
</feature>
<organism evidence="2 3">
    <name type="scientific">Pengzhenrongella sicca</name>
    <dbReference type="NCBI Taxonomy" id="2819238"/>
    <lineage>
        <taxon>Bacteria</taxon>
        <taxon>Bacillati</taxon>
        <taxon>Actinomycetota</taxon>
        <taxon>Actinomycetes</taxon>
        <taxon>Micrococcales</taxon>
        <taxon>Pengzhenrongella</taxon>
    </lineage>
</organism>
<reference evidence="2" key="1">
    <citation type="submission" date="2021-03" db="EMBL/GenBank/DDBJ databases">
        <title>Pengzhenrongella sicca gen. nov., sp. nov., a new member of suborder Micrococcineae isolated from High-Arctic tundra soil.</title>
        <authorList>
            <person name="Peng F."/>
        </authorList>
    </citation>
    <scope>NUCLEOTIDE SEQUENCE</scope>
    <source>
        <strain evidence="2">LRZ-2</strain>
    </source>
</reference>
<feature type="transmembrane region" description="Helical" evidence="1">
    <location>
        <begin position="28"/>
        <end position="49"/>
    </location>
</feature>
<sequence>MIPTTTSTGNASLSSATRSPVSRATTSLLGCGVVVGPLYVVTSLVQASTREGFDLGRHQWSLLMNGELGWVQITNVVLCGVMVVAFALGLRRALTGGRGARWAPRLIAVFGGSLIAAAIFRADPALGFPVGTPQGPGTVSWHGLLHIAAGGIGFSCFAAACFVLARRYAVEGRRGWAVFSRFAGVALLGGFAMVGSGQGSVASNLVFTGTVVLVWAWMSAVAVDRYRDLGLVTIG</sequence>
<feature type="transmembrane region" description="Helical" evidence="1">
    <location>
        <begin position="201"/>
        <end position="223"/>
    </location>
</feature>
<dbReference type="Pfam" id="PF06197">
    <property type="entry name" value="DUF998"/>
    <property type="match status" value="1"/>
</dbReference>
<protein>
    <submittedName>
        <fullName evidence="2">DUF998 domain-containing protein</fullName>
    </submittedName>
</protein>
<keyword evidence="1" id="KW-0812">Transmembrane</keyword>
<keyword evidence="1" id="KW-0472">Membrane</keyword>
<dbReference type="AlphaFoldDB" id="A0A8A4ZKG4"/>
<keyword evidence="1" id="KW-1133">Transmembrane helix</keyword>
<dbReference type="EMBL" id="CP071868">
    <property type="protein sequence ID" value="QTE30996.1"/>
    <property type="molecule type" value="Genomic_DNA"/>
</dbReference>
<feature type="transmembrane region" description="Helical" evidence="1">
    <location>
        <begin position="102"/>
        <end position="120"/>
    </location>
</feature>
<evidence type="ECO:0000313" key="3">
    <source>
        <dbReference type="Proteomes" id="UP000663937"/>
    </source>
</evidence>
<name>A0A8A4ZKG4_9MICO</name>
<evidence type="ECO:0000313" key="2">
    <source>
        <dbReference type="EMBL" id="QTE30996.1"/>
    </source>
</evidence>
<feature type="transmembrane region" description="Helical" evidence="1">
    <location>
        <begin position="69"/>
        <end position="90"/>
    </location>
</feature>
<dbReference type="RefSeq" id="WP_227425380.1">
    <property type="nucleotide sequence ID" value="NZ_CP071868.1"/>
</dbReference>
<dbReference type="KEGG" id="psic:J4E96_08775"/>
<gene>
    <name evidence="2" type="ORF">J4E96_08775</name>
</gene>
<dbReference type="Proteomes" id="UP000663937">
    <property type="component" value="Chromosome"/>
</dbReference>
<evidence type="ECO:0000256" key="1">
    <source>
        <dbReference type="SAM" id="Phobius"/>
    </source>
</evidence>
<keyword evidence="3" id="KW-1185">Reference proteome</keyword>
<dbReference type="InterPro" id="IPR009339">
    <property type="entry name" value="DUF998"/>
</dbReference>
<accession>A0A8A4ZKG4</accession>